<dbReference type="SUPFAM" id="SSF51905">
    <property type="entry name" value="FAD/NAD(P)-binding domain"/>
    <property type="match status" value="1"/>
</dbReference>
<dbReference type="GO" id="GO:0016491">
    <property type="term" value="F:oxidoreductase activity"/>
    <property type="evidence" value="ECO:0007669"/>
    <property type="project" value="UniProtKB-KW"/>
</dbReference>
<dbReference type="InterPro" id="IPR036188">
    <property type="entry name" value="FAD/NAD-bd_sf"/>
</dbReference>
<dbReference type="InterPro" id="IPR050816">
    <property type="entry name" value="Flavin-dep_Halogenase_NPB"/>
</dbReference>
<dbReference type="GO" id="GO:0071949">
    <property type="term" value="F:FAD binding"/>
    <property type="evidence" value="ECO:0007669"/>
    <property type="project" value="InterPro"/>
</dbReference>
<protein>
    <submittedName>
        <fullName evidence="4">Tryptophan 7-halogenase</fullName>
    </submittedName>
</protein>
<dbReference type="PANTHER" id="PTHR43747">
    <property type="entry name" value="FAD-BINDING PROTEIN"/>
    <property type="match status" value="1"/>
</dbReference>
<keyword evidence="5" id="KW-1185">Reference proteome</keyword>
<dbReference type="Proteomes" id="UP001204953">
    <property type="component" value="Unassembled WGS sequence"/>
</dbReference>
<name>A0AAE3KPA4_9CYAN</name>
<feature type="domain" description="FAD-binding" evidence="3">
    <location>
        <begin position="6"/>
        <end position="234"/>
    </location>
</feature>
<dbReference type="RefSeq" id="WP_254013829.1">
    <property type="nucleotide sequence ID" value="NZ_JAMZMM010000278.1"/>
</dbReference>
<comment type="caution">
    <text evidence="4">The sequence shown here is derived from an EMBL/GenBank/DDBJ whole genome shotgun (WGS) entry which is preliminary data.</text>
</comment>
<dbReference type="InterPro" id="IPR002938">
    <property type="entry name" value="FAD-bd"/>
</dbReference>
<dbReference type="AlphaFoldDB" id="A0AAE3KPA4"/>
<dbReference type="Gene3D" id="3.50.50.60">
    <property type="entry name" value="FAD/NAD(P)-binding domain"/>
    <property type="match status" value="1"/>
</dbReference>
<evidence type="ECO:0000256" key="1">
    <source>
        <dbReference type="ARBA" id="ARBA00023002"/>
    </source>
</evidence>
<evidence type="ECO:0000259" key="3">
    <source>
        <dbReference type="Pfam" id="PF01494"/>
    </source>
</evidence>
<evidence type="ECO:0000313" key="4">
    <source>
        <dbReference type="EMBL" id="MCP2731084.1"/>
    </source>
</evidence>
<reference evidence="4" key="1">
    <citation type="submission" date="2022-06" db="EMBL/GenBank/DDBJ databases">
        <title>New cyanobacteria of genus Symplocastrum in benthos of Lake Baikal.</title>
        <authorList>
            <person name="Sorokovikova E."/>
            <person name="Tikhonova I."/>
            <person name="Krasnopeev A."/>
            <person name="Evseev P."/>
            <person name="Gladkikh A."/>
            <person name="Belykh O."/>
        </authorList>
    </citation>
    <scope>NUCLEOTIDE SEQUENCE</scope>
    <source>
        <strain evidence="4">BBK-W-15</strain>
    </source>
</reference>
<evidence type="ECO:0000313" key="5">
    <source>
        <dbReference type="Proteomes" id="UP001204953"/>
    </source>
</evidence>
<comment type="similarity">
    <text evidence="2">Belongs to the flavin-dependent halogenase family. Bacterial tryptophan halogenase subfamily.</text>
</comment>
<keyword evidence="1" id="KW-0560">Oxidoreductase</keyword>
<dbReference type="PANTHER" id="PTHR43747:SF5">
    <property type="entry name" value="FAD-BINDING DOMAIN-CONTAINING PROTEIN"/>
    <property type="match status" value="1"/>
</dbReference>
<dbReference type="Pfam" id="PF01494">
    <property type="entry name" value="FAD_binding_3"/>
    <property type="match status" value="1"/>
</dbReference>
<organism evidence="4 5">
    <name type="scientific">Limnofasciculus baicalensis BBK-W-15</name>
    <dbReference type="NCBI Taxonomy" id="2699891"/>
    <lineage>
        <taxon>Bacteria</taxon>
        <taxon>Bacillati</taxon>
        <taxon>Cyanobacteriota</taxon>
        <taxon>Cyanophyceae</taxon>
        <taxon>Coleofasciculales</taxon>
        <taxon>Coleofasciculaceae</taxon>
        <taxon>Limnofasciculus</taxon>
        <taxon>Limnofasciculus baicalensis</taxon>
    </lineage>
</organism>
<sequence>MNNSQFDVVILGTGFSGSILGAILAKHGYKVLLIDEKEHPRFAIGEATIPQTTMMMRAIADRYGIPEIRDCSTFEGMHKHVTSHCGIKSNFGFVYQQEGKPQNPQEVSQNIIPHLLVGYDAHWFRQDLDAYLLTVAVKYGASVQQNTRIEDVEINESKVFLKSDSGEEFFARYLVDSSGFKSIVAKRFDLRESPCRFKTHSRSLFNHFIGVKPYDECAESKAAWDVPQSWHDGTMHHLFPCGWMWVIPFNNHPDSNSNLCSVGLSLDTRKFPKTDLNPQEEFEIFLVKFPGIAPQFENARPVREWVSTDRLQYSSKRCVGDRFCLTAQAAGTIDALFSRGMANTVDGIYSLADLILKALKDDDFSAERFEYIDQLQQRLLDYNDRLVHCSYISFSDFALWNAWYRVWSFGGFLNVFRIKKMQDKYAETGDLACLSGLNNPRYLGSLCPDLQQYEELFEAAASTVEAVGEGKLAASTAAEKILSLFEQPDFIPPQFEYDSAERHFNCKFDVDDIATLFDWGKSALNEVQELCF</sequence>
<gene>
    <name evidence="4" type="ORF">NJ959_21895</name>
</gene>
<evidence type="ECO:0000256" key="2">
    <source>
        <dbReference type="ARBA" id="ARBA00038396"/>
    </source>
</evidence>
<accession>A0AAE3KPA4</accession>
<dbReference type="PRINTS" id="PR00420">
    <property type="entry name" value="RNGMNOXGNASE"/>
</dbReference>
<dbReference type="EMBL" id="JAMZMM010000278">
    <property type="protein sequence ID" value="MCP2731084.1"/>
    <property type="molecule type" value="Genomic_DNA"/>
</dbReference>
<proteinExistence type="inferred from homology"/>